<proteinExistence type="predicted"/>
<name>A0A7X1KPP4_9SPHN</name>
<dbReference type="Pfam" id="PF00300">
    <property type="entry name" value="His_Phos_1"/>
    <property type="match status" value="1"/>
</dbReference>
<dbReference type="InterPro" id="IPR029033">
    <property type="entry name" value="His_PPase_superfam"/>
</dbReference>
<sequence length="184" mass="20192">MKLLGLFRHAKSDWHDARARDFDRPLNARGRKGAAVMGRHIAGHGVRWQRVLSSPAVRAAETIELAAQAAGQSVPVEWDRRLYLASSHNLADVLRELPDANASALLVGHNPGLEDLIFDLVPDDGTCPLRALVEEKFPTATYAVLELAIDRWADLDDGCGKLVHLIRPRDLDPALGPSHDDDGF</sequence>
<dbReference type="InterPro" id="IPR013078">
    <property type="entry name" value="His_Pase_superF_clade-1"/>
</dbReference>
<dbReference type="AlphaFoldDB" id="A0A7X1KPP4"/>
<dbReference type="EMBL" id="JACLAX010000004">
    <property type="protein sequence ID" value="MBC2668640.1"/>
    <property type="molecule type" value="Genomic_DNA"/>
</dbReference>
<evidence type="ECO:0000313" key="1">
    <source>
        <dbReference type="EMBL" id="MBC2668640.1"/>
    </source>
</evidence>
<dbReference type="PANTHER" id="PTHR47623:SF1">
    <property type="entry name" value="OS09G0287300 PROTEIN"/>
    <property type="match status" value="1"/>
</dbReference>
<dbReference type="CDD" id="cd07067">
    <property type="entry name" value="HP_PGM_like"/>
    <property type="match status" value="1"/>
</dbReference>
<accession>A0A7X1KPP4</accession>
<dbReference type="Proteomes" id="UP000551327">
    <property type="component" value="Unassembled WGS sequence"/>
</dbReference>
<gene>
    <name evidence="1" type="ORF">H7F53_05765</name>
</gene>
<dbReference type="SUPFAM" id="SSF53254">
    <property type="entry name" value="Phosphoglycerate mutase-like"/>
    <property type="match status" value="1"/>
</dbReference>
<reference evidence="1 2" key="1">
    <citation type="submission" date="2020-08" db="EMBL/GenBank/DDBJ databases">
        <title>The genome sequence of type strain Novosphingobium piscinae KCTC 42194.</title>
        <authorList>
            <person name="Liu Y."/>
        </authorList>
    </citation>
    <scope>NUCLEOTIDE SEQUENCE [LARGE SCALE GENOMIC DNA]</scope>
    <source>
        <strain evidence="1 2">KCTC 42194</strain>
    </source>
</reference>
<protein>
    <submittedName>
        <fullName evidence="1">Histidine phosphatase family protein</fullName>
    </submittedName>
</protein>
<dbReference type="Gene3D" id="3.40.50.1240">
    <property type="entry name" value="Phosphoglycerate mutase-like"/>
    <property type="match status" value="1"/>
</dbReference>
<comment type="caution">
    <text evidence="1">The sequence shown here is derived from an EMBL/GenBank/DDBJ whole genome shotgun (WGS) entry which is preliminary data.</text>
</comment>
<organism evidence="1 2">
    <name type="scientific">Novosphingobium piscinae</name>
    <dbReference type="NCBI Taxonomy" id="1507448"/>
    <lineage>
        <taxon>Bacteria</taxon>
        <taxon>Pseudomonadati</taxon>
        <taxon>Pseudomonadota</taxon>
        <taxon>Alphaproteobacteria</taxon>
        <taxon>Sphingomonadales</taxon>
        <taxon>Sphingomonadaceae</taxon>
        <taxon>Novosphingobium</taxon>
    </lineage>
</organism>
<dbReference type="RefSeq" id="WP_185678525.1">
    <property type="nucleotide sequence ID" value="NZ_JACLAX010000004.1"/>
</dbReference>
<keyword evidence="2" id="KW-1185">Reference proteome</keyword>
<dbReference type="PANTHER" id="PTHR47623">
    <property type="entry name" value="OS09G0287300 PROTEIN"/>
    <property type="match status" value="1"/>
</dbReference>
<evidence type="ECO:0000313" key="2">
    <source>
        <dbReference type="Proteomes" id="UP000551327"/>
    </source>
</evidence>